<evidence type="ECO:0000256" key="6">
    <source>
        <dbReference type="ARBA" id="ARBA00022801"/>
    </source>
</evidence>
<evidence type="ECO:0000256" key="9">
    <source>
        <dbReference type="ARBA" id="ARBA00023098"/>
    </source>
</evidence>
<name>A0A8I6X7J8_HORVV</name>
<comment type="similarity">
    <text evidence="3">Belongs to the AB hydrolase superfamily. Lipase family.</text>
</comment>
<dbReference type="PANTHER" id="PTHR31403:SF39">
    <property type="entry name" value="PHOSPHOLIPASE A1-IGAMMA1 CHLOROPLASTIC"/>
    <property type="match status" value="1"/>
</dbReference>
<reference evidence="12" key="2">
    <citation type="submission" date="2020-10" db="EMBL/GenBank/DDBJ databases">
        <authorList>
            <person name="Scholz U."/>
            <person name="Mascher M."/>
            <person name="Fiebig A."/>
        </authorList>
    </citation>
    <scope>NUCLEOTIDE SEQUENCE [LARGE SCALE GENOMIC DNA]</scope>
    <source>
        <strain evidence="12">cv. Morex</strain>
    </source>
</reference>
<keyword evidence="8" id="KW-0442">Lipid degradation</keyword>
<dbReference type="GO" id="GO:0016042">
    <property type="term" value="P:lipid catabolic process"/>
    <property type="evidence" value="ECO:0007669"/>
    <property type="project" value="UniProtKB-KW"/>
</dbReference>
<keyword evidence="4" id="KW-0150">Chloroplast</keyword>
<evidence type="ECO:0000256" key="2">
    <source>
        <dbReference type="ARBA" id="ARBA00004229"/>
    </source>
</evidence>
<evidence type="ECO:0000256" key="4">
    <source>
        <dbReference type="ARBA" id="ARBA00022528"/>
    </source>
</evidence>
<evidence type="ECO:0000259" key="11">
    <source>
        <dbReference type="Pfam" id="PF01764"/>
    </source>
</evidence>
<evidence type="ECO:0000256" key="8">
    <source>
        <dbReference type="ARBA" id="ARBA00022963"/>
    </source>
</evidence>
<organism evidence="12 13">
    <name type="scientific">Hordeum vulgare subsp. vulgare</name>
    <name type="common">Domesticated barley</name>
    <dbReference type="NCBI Taxonomy" id="112509"/>
    <lineage>
        <taxon>Eukaryota</taxon>
        <taxon>Viridiplantae</taxon>
        <taxon>Streptophyta</taxon>
        <taxon>Embryophyta</taxon>
        <taxon>Tracheophyta</taxon>
        <taxon>Spermatophyta</taxon>
        <taxon>Magnoliopsida</taxon>
        <taxon>Liliopsida</taxon>
        <taxon>Poales</taxon>
        <taxon>Poaceae</taxon>
        <taxon>BOP clade</taxon>
        <taxon>Pooideae</taxon>
        <taxon>Triticodae</taxon>
        <taxon>Triticeae</taxon>
        <taxon>Hordeinae</taxon>
        <taxon>Hordeum</taxon>
    </lineage>
</organism>
<dbReference type="EnsemblPlants" id="HORVU.MOREX.r3.3HG0323260.1">
    <property type="protein sequence ID" value="HORVU.MOREX.r3.3HG0323260.1.CDS1"/>
    <property type="gene ID" value="HORVU.MOREX.r3.3HG0323260"/>
</dbReference>
<dbReference type="CDD" id="cd00519">
    <property type="entry name" value="Lipase_3"/>
    <property type="match status" value="1"/>
</dbReference>
<evidence type="ECO:0000256" key="7">
    <source>
        <dbReference type="ARBA" id="ARBA00022946"/>
    </source>
</evidence>
<dbReference type="Pfam" id="PF01764">
    <property type="entry name" value="Lipase_3"/>
    <property type="match status" value="1"/>
</dbReference>
<reference evidence="12" key="3">
    <citation type="submission" date="2022-01" db="UniProtKB">
        <authorList>
            <consortium name="EnsemblPlants"/>
        </authorList>
    </citation>
    <scope>IDENTIFICATION</scope>
    <source>
        <strain evidence="12">subsp. vulgare</strain>
    </source>
</reference>
<proteinExistence type="inferred from homology"/>
<dbReference type="Gramene" id="HORVU.MOREX.r3.3HG0323260.1">
    <property type="protein sequence ID" value="HORVU.MOREX.r3.3HG0323260.1.CDS1"/>
    <property type="gene ID" value="HORVU.MOREX.r3.3HG0323260"/>
</dbReference>
<protein>
    <recommendedName>
        <fullName evidence="11">Fungal lipase-type domain-containing protein</fullName>
    </recommendedName>
</protein>
<dbReference type="InterPro" id="IPR002921">
    <property type="entry name" value="Fungal_lipase-type"/>
</dbReference>
<keyword evidence="5" id="KW-0934">Plastid</keyword>
<dbReference type="InterPro" id="IPR029058">
    <property type="entry name" value="AB_hydrolase_fold"/>
</dbReference>
<comment type="function">
    <text evidence="1">Acylhydrolase that catalyzes the hydrolysis of phospholipids at the sn-1 position.</text>
</comment>
<dbReference type="SMR" id="A0A8I6X7J8"/>
<comment type="subcellular location">
    <subcellularLocation>
        <location evidence="2">Plastid</location>
        <location evidence="2">Chloroplast</location>
    </subcellularLocation>
</comment>
<keyword evidence="13" id="KW-1185">Reference proteome</keyword>
<dbReference type="PANTHER" id="PTHR31403">
    <property type="entry name" value="PHOSPHOLIPASE A1-IBETA2, CHLOROPLASTIC"/>
    <property type="match status" value="1"/>
</dbReference>
<gene>
    <name evidence="12" type="primary">LOC123441020</name>
</gene>
<dbReference type="AlphaFoldDB" id="A0A8I6X7J8"/>
<dbReference type="GO" id="GO:0009507">
    <property type="term" value="C:chloroplast"/>
    <property type="evidence" value="ECO:0007669"/>
    <property type="project" value="UniProtKB-SubCell"/>
</dbReference>
<dbReference type="Proteomes" id="UP000011116">
    <property type="component" value="Chromosome 3H"/>
</dbReference>
<dbReference type="Gene3D" id="3.40.50.1820">
    <property type="entry name" value="alpha/beta hydrolase"/>
    <property type="match status" value="1"/>
</dbReference>
<evidence type="ECO:0000256" key="10">
    <source>
        <dbReference type="SAM" id="MobiDB-lite"/>
    </source>
</evidence>
<keyword evidence="9" id="KW-0443">Lipid metabolism</keyword>
<feature type="domain" description="Fungal lipase-type" evidence="11">
    <location>
        <begin position="258"/>
        <end position="420"/>
    </location>
</feature>
<dbReference type="GO" id="GO:0008970">
    <property type="term" value="F:phospholipase A1 activity"/>
    <property type="evidence" value="ECO:0007669"/>
    <property type="project" value="UniProtKB-ARBA"/>
</dbReference>
<dbReference type="GO" id="GO:0004620">
    <property type="term" value="F:phospholipase activity"/>
    <property type="evidence" value="ECO:0000318"/>
    <property type="project" value="GO_Central"/>
</dbReference>
<accession>A0A8I6X7J8</accession>
<reference evidence="13" key="1">
    <citation type="journal article" date="2012" name="Nature">
        <title>A physical, genetic and functional sequence assembly of the barley genome.</title>
        <authorList>
            <consortium name="The International Barley Genome Sequencing Consortium"/>
            <person name="Mayer K.F."/>
            <person name="Waugh R."/>
            <person name="Brown J.W."/>
            <person name="Schulman A."/>
            <person name="Langridge P."/>
            <person name="Platzer M."/>
            <person name="Fincher G.B."/>
            <person name="Muehlbauer G.J."/>
            <person name="Sato K."/>
            <person name="Close T.J."/>
            <person name="Wise R.P."/>
            <person name="Stein N."/>
        </authorList>
    </citation>
    <scope>NUCLEOTIDE SEQUENCE [LARGE SCALE GENOMIC DNA]</scope>
    <source>
        <strain evidence="13">cv. Morex</strain>
    </source>
</reference>
<keyword evidence="7" id="KW-0809">Transit peptide</keyword>
<keyword evidence="6" id="KW-0378">Hydrolase</keyword>
<dbReference type="SUPFAM" id="SSF53474">
    <property type="entry name" value="alpha/beta-Hydrolases"/>
    <property type="match status" value="1"/>
</dbReference>
<sequence>MSCQPGQCTTQTGVYIHTTQLLNLTLSHITNHNSERTHERTYVHLAITVTRMAMPSNLAQSLPDSPAGDLRPAALLSKMASRGRRPSPLVTSAVPTDEAPANMTPGSVVGDMERGTLAEKTGRSDGQLTSRWRELHGSNDWQGLLDPIDTVLRGELIRYGEFAQACYDSFDYDRFSRYSGSCKYPTRTFFEDVGLAGVGYEVTRYLYATSHPSYPNFSIWKHNPGDDKLWSESATFIGFVAVSTDEETARIGRRDIAVAWRGTVTRLEWVADLTAMLKPLSACGVPCPDPSVKVETGFVDLYVGKDSACRFSSYSAREQVLAEVRKLVERYAGRGEEVSVTVTGHSLGSALAMISAFDIAESGANVSPSAGGKKAPVCVFSFAGPRVGNTRFKKRFEGELGVKTLRIRNVHDMVPKVPGFLFNEAIFPAVLLRVADMLRVPSVYTHVGVELTLDHIVSPFLKPTGDLASYHNLEAHLHLLDGYRAHGQPFELGGRDPALVNKATDFLRDEHMVPPGWRQEENKGMVRTEDGRWALLQLPRDVEAHPVPDDIDDHLAALGVLVLKKDGA</sequence>
<evidence type="ECO:0000256" key="1">
    <source>
        <dbReference type="ARBA" id="ARBA00003523"/>
    </source>
</evidence>
<evidence type="ECO:0000256" key="3">
    <source>
        <dbReference type="ARBA" id="ARBA00010701"/>
    </source>
</evidence>
<evidence type="ECO:0000313" key="12">
    <source>
        <dbReference type="EnsemblPlants" id="HORVU.MOREX.r3.3HG0323260.1.CDS1"/>
    </source>
</evidence>
<dbReference type="FunFam" id="3.40.50.1820:FF:000065">
    <property type="entry name" value="Phospholipase A1-II 3"/>
    <property type="match status" value="1"/>
</dbReference>
<feature type="region of interest" description="Disordered" evidence="10">
    <location>
        <begin position="80"/>
        <end position="110"/>
    </location>
</feature>
<evidence type="ECO:0000256" key="5">
    <source>
        <dbReference type="ARBA" id="ARBA00022640"/>
    </source>
</evidence>
<evidence type="ECO:0000313" key="13">
    <source>
        <dbReference type="Proteomes" id="UP000011116"/>
    </source>
</evidence>